<dbReference type="Pfam" id="PF17820">
    <property type="entry name" value="PDZ_6"/>
    <property type="match status" value="1"/>
</dbReference>
<keyword evidence="6 11" id="KW-0378">Hydrolase</keyword>
<dbReference type="InterPro" id="IPR001478">
    <property type="entry name" value="PDZ"/>
</dbReference>
<name>A0A9D9EQU0_9BACT</name>
<dbReference type="AlphaFoldDB" id="A0A9D9EQU0"/>
<keyword evidence="5 11" id="KW-0812">Transmembrane</keyword>
<evidence type="ECO:0000259" key="12">
    <source>
        <dbReference type="PROSITE" id="PS50106"/>
    </source>
</evidence>
<keyword evidence="10 11" id="KW-0472">Membrane</keyword>
<dbReference type="Pfam" id="PF02163">
    <property type="entry name" value="Peptidase_M50"/>
    <property type="match status" value="1"/>
</dbReference>
<comment type="similarity">
    <text evidence="3 11">Belongs to the peptidase M50B family.</text>
</comment>
<dbReference type="InterPro" id="IPR004387">
    <property type="entry name" value="Pept_M50_Zn"/>
</dbReference>
<evidence type="ECO:0000256" key="5">
    <source>
        <dbReference type="ARBA" id="ARBA00022692"/>
    </source>
</evidence>
<evidence type="ECO:0000256" key="2">
    <source>
        <dbReference type="ARBA" id="ARBA00004141"/>
    </source>
</evidence>
<dbReference type="NCBIfam" id="TIGR00054">
    <property type="entry name" value="RIP metalloprotease RseP"/>
    <property type="match status" value="1"/>
</dbReference>
<dbReference type="PROSITE" id="PS50106">
    <property type="entry name" value="PDZ"/>
    <property type="match status" value="1"/>
</dbReference>
<keyword evidence="8 11" id="KW-1133">Transmembrane helix</keyword>
<protein>
    <recommendedName>
        <fullName evidence="11">Zinc metalloprotease</fullName>
        <ecNumber evidence="11">3.4.24.-</ecNumber>
    </recommendedName>
</protein>
<proteinExistence type="inferred from homology"/>
<dbReference type="SUPFAM" id="SSF50156">
    <property type="entry name" value="PDZ domain-like"/>
    <property type="match status" value="2"/>
</dbReference>
<keyword evidence="9 11" id="KW-0482">Metalloprotease</keyword>
<evidence type="ECO:0000256" key="1">
    <source>
        <dbReference type="ARBA" id="ARBA00001947"/>
    </source>
</evidence>
<feature type="transmembrane region" description="Helical" evidence="11">
    <location>
        <begin position="106"/>
        <end position="131"/>
    </location>
</feature>
<keyword evidence="4" id="KW-0645">Protease</keyword>
<feature type="domain" description="PDZ" evidence="12">
    <location>
        <begin position="221"/>
        <end position="287"/>
    </location>
</feature>
<evidence type="ECO:0000256" key="6">
    <source>
        <dbReference type="ARBA" id="ARBA00022801"/>
    </source>
</evidence>
<dbReference type="PANTHER" id="PTHR42837">
    <property type="entry name" value="REGULATOR OF SIGMA-E PROTEASE RSEP"/>
    <property type="match status" value="1"/>
</dbReference>
<dbReference type="CDD" id="cd06163">
    <property type="entry name" value="S2P-M50_PDZ_RseP-like"/>
    <property type="match status" value="2"/>
</dbReference>
<evidence type="ECO:0000256" key="8">
    <source>
        <dbReference type="ARBA" id="ARBA00022989"/>
    </source>
</evidence>
<reference evidence="13" key="2">
    <citation type="journal article" date="2021" name="PeerJ">
        <title>Extensive microbial diversity within the chicken gut microbiome revealed by metagenomics and culture.</title>
        <authorList>
            <person name="Gilroy R."/>
            <person name="Ravi A."/>
            <person name="Getino M."/>
            <person name="Pursley I."/>
            <person name="Horton D.L."/>
            <person name="Alikhan N.F."/>
            <person name="Baker D."/>
            <person name="Gharbi K."/>
            <person name="Hall N."/>
            <person name="Watson M."/>
            <person name="Adriaenssens E.M."/>
            <person name="Foster-Nyarko E."/>
            <person name="Jarju S."/>
            <person name="Secka A."/>
            <person name="Antonio M."/>
            <person name="Oren A."/>
            <person name="Chaudhuri R.R."/>
            <person name="La Ragione R."/>
            <person name="Hildebrand F."/>
            <person name="Pallen M.J."/>
        </authorList>
    </citation>
    <scope>NUCLEOTIDE SEQUENCE</scope>
    <source>
        <strain evidence="13">B1-20833</strain>
    </source>
</reference>
<feature type="transmembrane region" description="Helical" evidence="11">
    <location>
        <begin position="406"/>
        <end position="426"/>
    </location>
</feature>
<evidence type="ECO:0000256" key="11">
    <source>
        <dbReference type="RuleBase" id="RU362031"/>
    </source>
</evidence>
<feature type="transmembrane region" description="Helical" evidence="11">
    <location>
        <begin position="359"/>
        <end position="379"/>
    </location>
</feature>
<organism evidence="13 14">
    <name type="scientific">Candidatus Cryptobacteroides intestinavium</name>
    <dbReference type="NCBI Taxonomy" id="2840766"/>
    <lineage>
        <taxon>Bacteria</taxon>
        <taxon>Pseudomonadati</taxon>
        <taxon>Bacteroidota</taxon>
        <taxon>Bacteroidia</taxon>
        <taxon>Bacteroidales</taxon>
        <taxon>Candidatus Cryptobacteroides</taxon>
    </lineage>
</organism>
<accession>A0A9D9EQU0</accession>
<dbReference type="InterPro" id="IPR036034">
    <property type="entry name" value="PDZ_sf"/>
</dbReference>
<dbReference type="GO" id="GO:0016020">
    <property type="term" value="C:membrane"/>
    <property type="evidence" value="ECO:0007669"/>
    <property type="project" value="UniProtKB-SubCell"/>
</dbReference>
<dbReference type="GO" id="GO:0046872">
    <property type="term" value="F:metal ion binding"/>
    <property type="evidence" value="ECO:0007669"/>
    <property type="project" value="UniProtKB-KW"/>
</dbReference>
<dbReference type="InterPro" id="IPR041489">
    <property type="entry name" value="PDZ_6"/>
</dbReference>
<comment type="caution">
    <text evidence="13">The sequence shown here is derived from an EMBL/GenBank/DDBJ whole genome shotgun (WGS) entry which is preliminary data.</text>
</comment>
<evidence type="ECO:0000256" key="3">
    <source>
        <dbReference type="ARBA" id="ARBA00007931"/>
    </source>
</evidence>
<evidence type="ECO:0000313" key="14">
    <source>
        <dbReference type="Proteomes" id="UP000823661"/>
    </source>
</evidence>
<evidence type="ECO:0000256" key="10">
    <source>
        <dbReference type="ARBA" id="ARBA00023136"/>
    </source>
</evidence>
<dbReference type="GO" id="GO:0004222">
    <property type="term" value="F:metalloendopeptidase activity"/>
    <property type="evidence" value="ECO:0007669"/>
    <property type="project" value="InterPro"/>
</dbReference>
<evidence type="ECO:0000256" key="4">
    <source>
        <dbReference type="ARBA" id="ARBA00022670"/>
    </source>
</evidence>
<evidence type="ECO:0000313" key="13">
    <source>
        <dbReference type="EMBL" id="MBO8451403.1"/>
    </source>
</evidence>
<dbReference type="EC" id="3.4.24.-" evidence="11"/>
<dbReference type="InterPro" id="IPR008915">
    <property type="entry name" value="Peptidase_M50"/>
</dbReference>
<comment type="cofactor">
    <cofactor evidence="1 11">
        <name>Zn(2+)</name>
        <dbReference type="ChEBI" id="CHEBI:29105"/>
    </cofactor>
</comment>
<dbReference type="EMBL" id="JADIMI010000009">
    <property type="protein sequence ID" value="MBO8451403.1"/>
    <property type="molecule type" value="Genomic_DNA"/>
</dbReference>
<reference evidence="13" key="1">
    <citation type="submission" date="2020-10" db="EMBL/GenBank/DDBJ databases">
        <authorList>
            <person name="Gilroy R."/>
        </authorList>
    </citation>
    <scope>NUCLEOTIDE SEQUENCE</scope>
    <source>
        <strain evidence="13">B1-20833</strain>
    </source>
</reference>
<sequence>MIVLMKILQLVLALSVLVLVHELGHFLFAKLFRIRVDKFYLFFDAGGFSLLKFKPKGSDTEYGIGWLPLGGYCKIAGMIDESMDTESLKKEPQPWEFRTKPAWQRLLVMFGGVLFNFIFAILLYIGILAGWGESYIANRGNSIYVNDLAYEMGFRNGDQILRFDDYTPEKFYMLQADLARQTARKATVLRDGDTLDIYIDQNMIGDVLNTPGMFDLAVPFVIESVAPDSPNASAGLQKGDRIVEIAGQPITYLQDSRRLLADMSGTQVPVTMIRESDTVRMSLQVDTLGRIGVYTQLPGLKTREYSVAEAIPAGFRLAFDTVGGYLQDLKLVFTPSTEAYKSVGSFIAMGQIFPGAWDWYRFINILALLSIMLGVMNLLPIPALDGGHIVFTLYEMITGRKPSDRFLTIAQAIGMILLFGLLILAFGNDIGRLLR</sequence>
<gene>
    <name evidence="13" type="primary">rseP</name>
    <name evidence="13" type="ORF">IAC06_00765</name>
</gene>
<evidence type="ECO:0000256" key="9">
    <source>
        <dbReference type="ARBA" id="ARBA00023049"/>
    </source>
</evidence>
<dbReference type="SMART" id="SM00228">
    <property type="entry name" value="PDZ"/>
    <property type="match status" value="1"/>
</dbReference>
<dbReference type="GO" id="GO:0006508">
    <property type="term" value="P:proteolysis"/>
    <property type="evidence" value="ECO:0007669"/>
    <property type="project" value="UniProtKB-KW"/>
</dbReference>
<evidence type="ECO:0000256" key="7">
    <source>
        <dbReference type="ARBA" id="ARBA00022833"/>
    </source>
</evidence>
<keyword evidence="11" id="KW-0479">Metal-binding</keyword>
<dbReference type="PANTHER" id="PTHR42837:SF2">
    <property type="entry name" value="MEMBRANE METALLOPROTEASE ARASP2, CHLOROPLASTIC-RELATED"/>
    <property type="match status" value="1"/>
</dbReference>
<dbReference type="Gene3D" id="2.30.42.10">
    <property type="match status" value="1"/>
</dbReference>
<dbReference type="Proteomes" id="UP000823661">
    <property type="component" value="Unassembled WGS sequence"/>
</dbReference>
<comment type="subcellular location">
    <subcellularLocation>
        <location evidence="2">Membrane</location>
        <topology evidence="2">Multi-pass membrane protein</topology>
    </subcellularLocation>
</comment>
<keyword evidence="7 11" id="KW-0862">Zinc</keyword>